<gene>
    <name evidence="1" type="ORF">PhaeoP63_01226</name>
</gene>
<sequence length="62" mass="6589">MEQSCQTAFAEEMGGAAGADSDAEILAAVRRVLTAEDISHPDVVEPPRKTSFVSSLLTRLRG</sequence>
<dbReference type="Proteomes" id="UP000217545">
    <property type="component" value="Chromosome"/>
</dbReference>
<protein>
    <submittedName>
        <fullName evidence="1">Uncharacterized protein</fullName>
    </submittedName>
</protein>
<organism evidence="1 2">
    <name type="scientific">Phaeobacter gallaeciensis</name>
    <dbReference type="NCBI Taxonomy" id="60890"/>
    <lineage>
        <taxon>Bacteria</taxon>
        <taxon>Pseudomonadati</taxon>
        <taxon>Pseudomonadota</taxon>
        <taxon>Alphaproteobacteria</taxon>
        <taxon>Rhodobacterales</taxon>
        <taxon>Roseobacteraceae</taxon>
        <taxon>Phaeobacter</taxon>
    </lineage>
</organism>
<evidence type="ECO:0000313" key="2">
    <source>
        <dbReference type="Proteomes" id="UP000217545"/>
    </source>
</evidence>
<reference evidence="1 2" key="1">
    <citation type="journal article" date="2017" name="Front. Microbiol.">
        <title>Phaeobacter piscinae sp. nov., a species of the Roseobacter group and potential aquaculture probiont.</title>
        <authorList>
            <person name="Sonnenschein E.C."/>
            <person name="Phippen C.B.W."/>
            <person name="Nielsen K.F."/>
            <person name="Mateiu R.V."/>
            <person name="Melchiorsen J."/>
            <person name="Gram L."/>
            <person name="Overmann J."/>
            <person name="Freese H.M."/>
        </authorList>
    </citation>
    <scope>NUCLEOTIDE SEQUENCE [LARGE SCALE GENOMIC DNA]</scope>
    <source>
        <strain evidence="1 2">P63</strain>
    </source>
</reference>
<proteinExistence type="predicted"/>
<dbReference type="RefSeq" id="WP_024096698.1">
    <property type="nucleotide sequence ID" value="NZ_CP010588.1"/>
</dbReference>
<name>A0AAD0ECA2_9RHOB</name>
<dbReference type="EMBL" id="CP010784">
    <property type="protein sequence ID" value="ATF05314.1"/>
    <property type="molecule type" value="Genomic_DNA"/>
</dbReference>
<evidence type="ECO:0000313" key="1">
    <source>
        <dbReference type="EMBL" id="ATF05314.1"/>
    </source>
</evidence>
<accession>A0AAD0ECA2</accession>
<dbReference type="GeneID" id="31845661"/>
<dbReference type="AlphaFoldDB" id="A0AAD0ECA2"/>